<evidence type="ECO:0000256" key="2">
    <source>
        <dbReference type="SAM" id="MobiDB-lite"/>
    </source>
</evidence>
<dbReference type="EMBL" id="BK015882">
    <property type="protein sequence ID" value="DAD71455.1"/>
    <property type="molecule type" value="Genomic_DNA"/>
</dbReference>
<reference evidence="3" key="1">
    <citation type="journal article" date="2021" name="Proc. Natl. Acad. Sci. U.S.A.">
        <title>A Catalog of Tens of Thousands of Viruses from Human Metagenomes Reveals Hidden Associations with Chronic Diseases.</title>
        <authorList>
            <person name="Tisza M.J."/>
            <person name="Buck C.B."/>
        </authorList>
    </citation>
    <scope>NUCLEOTIDE SEQUENCE</scope>
    <source>
        <strain evidence="3">Ctsf32</strain>
    </source>
</reference>
<feature type="coiled-coil region" evidence="1">
    <location>
        <begin position="26"/>
        <end position="79"/>
    </location>
</feature>
<organism evidence="3">
    <name type="scientific">Siphoviridae sp. ctsf32</name>
    <dbReference type="NCBI Taxonomy" id="2827594"/>
    <lineage>
        <taxon>Viruses</taxon>
        <taxon>Duplodnaviria</taxon>
        <taxon>Heunggongvirae</taxon>
        <taxon>Uroviricota</taxon>
        <taxon>Caudoviricetes</taxon>
    </lineage>
</organism>
<protein>
    <submittedName>
        <fullName evidence="3">Uncharacterized protein</fullName>
    </submittedName>
</protein>
<feature type="compositionally biased region" description="Basic and acidic residues" evidence="2">
    <location>
        <begin position="205"/>
        <end position="217"/>
    </location>
</feature>
<evidence type="ECO:0000256" key="1">
    <source>
        <dbReference type="SAM" id="Coils"/>
    </source>
</evidence>
<evidence type="ECO:0000313" key="3">
    <source>
        <dbReference type="EMBL" id="DAD71455.1"/>
    </source>
</evidence>
<name>A0A8S5LNM6_9CAUD</name>
<feature type="region of interest" description="Disordered" evidence="2">
    <location>
        <begin position="197"/>
        <end position="233"/>
    </location>
</feature>
<proteinExistence type="predicted"/>
<sequence>MPFSEEDLMAAIEASNQRKAADFASEAKTQQVINEALAEQAKLQEQIGKTLTDTQKFEIERAVRARQRYQMANLELNQQAAINKQNIEYLQNQRKQQQQKEYMLRIQRNQVEDENQRIEINEKLKRLGQEAVNTQILLDNAKERQVKIDEHIARGAEANATRAERFANAQQRANKFVEKQKENQKLHQRILRENQAIIEDTASTEEERAAARERIAQEQEDNENRNASALAESGFSSASSAEGLSTVSKILDVVSGISKKMSQNFTQAVNFQNQYMGKVDARLQSEEAQTGFFKQITDDVQSAVGASRFVSQKELLQNVAKLTENGIAYNIEQRAMLATLSDKMVTTFDVLDNTLQRMIRIQQADLTMSQLGSEAQLTKFLNSQFEDTSYLNTMYDSVLAALTDSISSMDKNNATSFTYAVQKWLASLYSVGLSDQAVATIASGINALASGNINTLNSNQPLSVLMNMSATNAGLSYSDLLTQGLNASNVNDLMRSMVDYLGTIAENTTDNQVLRSQWSDVLGITLTDLRAVSNLTNNDISAIYRSNTTYDQSINETQNQLQTVVGRTAASERVQTMADNFMFNWGMNMAQNDAQYMTWYATQFVDQLLGVVGLQNSTVGMITKVISALPMLSSLSETLGDISNTSLSLNTSGGGILGVLGALGNIITLPFNIASALGSAVGNMFDTMAGQNKSLMGFDWDPFTMRGTDYTQGIKGVAYSGGVGGLTGSYRSAQQSYNDVVITGSTFGYEAPVVEGLSSSAYYNTTGASSTINNLVTNATNLANATTAITGMSEQINTGANDIYKELFETQSTPIRVKLAELEKSSFDQLSNLILQLDPEGMKLLLEQIQNKIPTNDNSATYMMQMLDAVRRL</sequence>
<keyword evidence="1" id="KW-0175">Coiled coil</keyword>
<accession>A0A8S5LNM6</accession>